<dbReference type="InterPro" id="IPR050143">
    <property type="entry name" value="TRIM/RBCC"/>
</dbReference>
<dbReference type="Gene3D" id="2.60.120.920">
    <property type="match status" value="1"/>
</dbReference>
<feature type="domain" description="B30.2/SPRY" evidence="6">
    <location>
        <begin position="247"/>
        <end position="447"/>
    </location>
</feature>
<evidence type="ECO:0000259" key="6">
    <source>
        <dbReference type="PROSITE" id="PS50188"/>
    </source>
</evidence>
<keyword evidence="1 3" id="KW-0863">Zinc-finger</keyword>
<dbReference type="PANTHER" id="PTHR24103">
    <property type="entry name" value="E3 UBIQUITIN-PROTEIN LIGASE TRIM"/>
    <property type="match status" value="1"/>
</dbReference>
<keyword evidence="2" id="KW-0862">Zinc</keyword>
<dbReference type="SMART" id="SM00589">
    <property type="entry name" value="PRY"/>
    <property type="match status" value="1"/>
</dbReference>
<dbReference type="Proteomes" id="UP000700334">
    <property type="component" value="Unassembled WGS sequence"/>
</dbReference>
<dbReference type="Pfam" id="PF00643">
    <property type="entry name" value="zf-B_box"/>
    <property type="match status" value="1"/>
</dbReference>
<dbReference type="SMART" id="SM00336">
    <property type="entry name" value="BBOX"/>
    <property type="match status" value="1"/>
</dbReference>
<dbReference type="FunFam" id="2.60.120.920:FF:000004">
    <property type="entry name" value="Butyrophilin subfamily 1 member A1"/>
    <property type="match status" value="1"/>
</dbReference>
<evidence type="ECO:0000256" key="1">
    <source>
        <dbReference type="ARBA" id="ARBA00022771"/>
    </source>
</evidence>
<dbReference type="InterPro" id="IPR000315">
    <property type="entry name" value="Znf_B-box"/>
</dbReference>
<evidence type="ECO:0000256" key="2">
    <source>
        <dbReference type="ARBA" id="ARBA00022833"/>
    </source>
</evidence>
<dbReference type="SUPFAM" id="SSF57845">
    <property type="entry name" value="B-box zinc-binding domain"/>
    <property type="match status" value="1"/>
</dbReference>
<dbReference type="SUPFAM" id="SSF49899">
    <property type="entry name" value="Concanavalin A-like lectins/glucanases"/>
    <property type="match status" value="1"/>
</dbReference>
<dbReference type="Pfam" id="PF13765">
    <property type="entry name" value="PRY"/>
    <property type="match status" value="1"/>
</dbReference>
<dbReference type="InterPro" id="IPR003879">
    <property type="entry name" value="Butyrophylin_SPRY"/>
</dbReference>
<protein>
    <submittedName>
        <fullName evidence="7">Putative E3 ubiquitin-protein ligase TRIML2</fullName>
    </submittedName>
</protein>
<dbReference type="SMART" id="SM00449">
    <property type="entry name" value="SPRY"/>
    <property type="match status" value="1"/>
</dbReference>
<dbReference type="Pfam" id="PF00622">
    <property type="entry name" value="SPRY"/>
    <property type="match status" value="1"/>
</dbReference>
<dbReference type="InterPro" id="IPR003877">
    <property type="entry name" value="SPRY_dom"/>
</dbReference>
<evidence type="ECO:0000259" key="5">
    <source>
        <dbReference type="PROSITE" id="PS50119"/>
    </source>
</evidence>
<dbReference type="InterPro" id="IPR043136">
    <property type="entry name" value="B30.2/SPRY_sf"/>
</dbReference>
<evidence type="ECO:0000256" key="4">
    <source>
        <dbReference type="SAM" id="Coils"/>
    </source>
</evidence>
<name>A0A8J6A8D8_GALPY</name>
<dbReference type="InterPro" id="IPR001870">
    <property type="entry name" value="B30.2/SPRY"/>
</dbReference>
<accession>A0A8J6A8D8</accession>
<dbReference type="PROSITE" id="PS50119">
    <property type="entry name" value="ZF_BBOX"/>
    <property type="match status" value="1"/>
</dbReference>
<feature type="non-terminal residue" evidence="7">
    <location>
        <position position="1"/>
    </location>
</feature>
<dbReference type="EMBL" id="JAGFMF010011796">
    <property type="protein sequence ID" value="KAG8512560.1"/>
    <property type="molecule type" value="Genomic_DNA"/>
</dbReference>
<dbReference type="OrthoDB" id="9830878at2759"/>
<dbReference type="InterPro" id="IPR013320">
    <property type="entry name" value="ConA-like_dom_sf"/>
</dbReference>
<keyword evidence="8" id="KW-1185">Reference proteome</keyword>
<dbReference type="PRINTS" id="PR01407">
    <property type="entry name" value="BUTYPHLNCDUF"/>
</dbReference>
<sequence>GSIRQQQPSLLLATAGMSERFSPQLRQKNQEDAYCEKHRELLQLFCDDDQTTLCGKCFQSQEHKHHIVLGVREAAENYGKLFQELLNTLKEKTEVAKSILADGRESMVMIQADEQNFKEIIKSEFGMMFRLMIEDDMVDFQSLQRYPLLPSSQLAEFTKEVEKSQEVLKKINELRRKNMNELKESEVRLSKEICSLQEITEKLEKCGRSPIVLLQCSGTCTDHLRLSFLCRSESLLTQCLEPARIADLSLFQITGLGKWVTAFQRPVTLDPKTAHSCLILSQDLRSIGLRYVQQVISGNPGRFDFSATVLGVESFTSGRHYWEVDVENAAEWQVGIYEDFFNRKGNLSKASRDAVSLTRSVMGTQCTHWVSPPLKKVSLREQMHKVGVFVDYEWGQIGFYDVTERSLLYNFSHLQFQGVLRPMFSLRIPNGGTISDSLSICLPHVPSNVTVGPSSS</sequence>
<feature type="domain" description="B box-type" evidence="5">
    <location>
        <begin position="30"/>
        <end position="71"/>
    </location>
</feature>
<dbReference type="GO" id="GO:0008270">
    <property type="term" value="F:zinc ion binding"/>
    <property type="evidence" value="ECO:0007669"/>
    <property type="project" value="UniProtKB-KW"/>
</dbReference>
<dbReference type="AlphaFoldDB" id="A0A8J6A8D8"/>
<feature type="coiled-coil region" evidence="4">
    <location>
        <begin position="154"/>
        <end position="184"/>
    </location>
</feature>
<gene>
    <name evidence="7" type="ORF">J0S82_007093</name>
</gene>
<dbReference type="CDD" id="cd13733">
    <property type="entry name" value="SPRY_PRY_C-I_1"/>
    <property type="match status" value="1"/>
</dbReference>
<keyword evidence="4" id="KW-0175">Coiled coil</keyword>
<evidence type="ECO:0000313" key="7">
    <source>
        <dbReference type="EMBL" id="KAG8512560.1"/>
    </source>
</evidence>
<dbReference type="PROSITE" id="PS50188">
    <property type="entry name" value="B302_SPRY"/>
    <property type="match status" value="1"/>
</dbReference>
<evidence type="ECO:0000313" key="8">
    <source>
        <dbReference type="Proteomes" id="UP000700334"/>
    </source>
</evidence>
<dbReference type="Gene3D" id="3.30.160.60">
    <property type="entry name" value="Classic Zinc Finger"/>
    <property type="match status" value="1"/>
</dbReference>
<dbReference type="InterPro" id="IPR006574">
    <property type="entry name" value="PRY"/>
</dbReference>
<evidence type="ECO:0000256" key="3">
    <source>
        <dbReference type="PROSITE-ProRule" id="PRU00024"/>
    </source>
</evidence>
<organism evidence="7 8">
    <name type="scientific">Galemys pyrenaicus</name>
    <name type="common">Iberian desman</name>
    <name type="synonym">Pyrenean desman</name>
    <dbReference type="NCBI Taxonomy" id="202257"/>
    <lineage>
        <taxon>Eukaryota</taxon>
        <taxon>Metazoa</taxon>
        <taxon>Chordata</taxon>
        <taxon>Craniata</taxon>
        <taxon>Vertebrata</taxon>
        <taxon>Euteleostomi</taxon>
        <taxon>Mammalia</taxon>
        <taxon>Eutheria</taxon>
        <taxon>Laurasiatheria</taxon>
        <taxon>Eulipotyphla</taxon>
        <taxon>Talpidae</taxon>
        <taxon>Galemys</taxon>
    </lineage>
</organism>
<reference evidence="7" key="1">
    <citation type="journal article" date="2021" name="Evol. Appl.">
        <title>The genome of the Pyrenean desman and the effects of bottlenecks and inbreeding on the genomic landscape of an endangered species.</title>
        <authorList>
            <person name="Escoda L."/>
            <person name="Castresana J."/>
        </authorList>
    </citation>
    <scope>NUCLEOTIDE SEQUENCE</scope>
    <source>
        <strain evidence="7">IBE-C5619</strain>
    </source>
</reference>
<proteinExistence type="predicted"/>
<keyword evidence="1 3" id="KW-0479">Metal-binding</keyword>
<comment type="caution">
    <text evidence="7">The sequence shown here is derived from an EMBL/GenBank/DDBJ whole genome shotgun (WGS) entry which is preliminary data.</text>
</comment>